<evidence type="ECO:0000256" key="4">
    <source>
        <dbReference type="ARBA" id="ARBA00022597"/>
    </source>
</evidence>
<organism evidence="9 10">
    <name type="scientific">Faecalibacterium prausnitzii</name>
    <dbReference type="NCBI Taxonomy" id="853"/>
    <lineage>
        <taxon>Bacteria</taxon>
        <taxon>Bacillati</taxon>
        <taxon>Bacillota</taxon>
        <taxon>Clostridia</taxon>
        <taxon>Eubacteriales</taxon>
        <taxon>Oscillospiraceae</taxon>
        <taxon>Faecalibacterium</taxon>
    </lineage>
</organism>
<dbReference type="Gene3D" id="3.40.50.510">
    <property type="entry name" value="Phosphotransferase system, mannose-type IIA component"/>
    <property type="match status" value="1"/>
</dbReference>
<keyword evidence="6" id="KW-0598">Phosphotransferase system</keyword>
<dbReference type="InterPro" id="IPR051471">
    <property type="entry name" value="Bacterial_PTS_sugar_comp"/>
</dbReference>
<dbReference type="RefSeq" id="WP_055185997.1">
    <property type="nucleotide sequence ID" value="NZ_CYXN01000010.1"/>
</dbReference>
<dbReference type="GO" id="GO:0009401">
    <property type="term" value="P:phosphoenolpyruvate-dependent sugar phosphotransferase system"/>
    <property type="evidence" value="ECO:0007669"/>
    <property type="project" value="UniProtKB-KW"/>
</dbReference>
<evidence type="ECO:0000256" key="1">
    <source>
        <dbReference type="ARBA" id="ARBA00004496"/>
    </source>
</evidence>
<evidence type="ECO:0000256" key="7">
    <source>
        <dbReference type="ARBA" id="ARBA00022777"/>
    </source>
</evidence>
<dbReference type="InterPro" id="IPR033887">
    <property type="entry name" value="PTS_IIA_man"/>
</dbReference>
<dbReference type="PANTHER" id="PTHR33799">
    <property type="entry name" value="PTS PERMEASE-RELATED-RELATED"/>
    <property type="match status" value="1"/>
</dbReference>
<evidence type="ECO:0000313" key="10">
    <source>
        <dbReference type="Proteomes" id="UP000095649"/>
    </source>
</evidence>
<name>A0A173TEX7_9FIRM</name>
<dbReference type="PROSITE" id="PS51096">
    <property type="entry name" value="PTS_EIIA_TYPE_4"/>
    <property type="match status" value="1"/>
</dbReference>
<evidence type="ECO:0000256" key="6">
    <source>
        <dbReference type="ARBA" id="ARBA00022683"/>
    </source>
</evidence>
<keyword evidence="4" id="KW-0762">Sugar transport</keyword>
<protein>
    <submittedName>
        <fullName evidence="9">EIIAB-Man</fullName>
    </submittedName>
</protein>
<keyword evidence="5" id="KW-0808">Transferase</keyword>
<dbReference type="GO" id="GO:0005737">
    <property type="term" value="C:cytoplasm"/>
    <property type="evidence" value="ECO:0007669"/>
    <property type="project" value="UniProtKB-SubCell"/>
</dbReference>
<keyword evidence="2" id="KW-0813">Transport</keyword>
<dbReference type="Proteomes" id="UP000095649">
    <property type="component" value="Unassembled WGS sequence"/>
</dbReference>
<dbReference type="Pfam" id="PF03610">
    <property type="entry name" value="EIIA-man"/>
    <property type="match status" value="1"/>
</dbReference>
<evidence type="ECO:0000256" key="2">
    <source>
        <dbReference type="ARBA" id="ARBA00022448"/>
    </source>
</evidence>
<evidence type="ECO:0000313" key="9">
    <source>
        <dbReference type="EMBL" id="CUN00980.1"/>
    </source>
</evidence>
<evidence type="ECO:0000259" key="8">
    <source>
        <dbReference type="PROSITE" id="PS51096"/>
    </source>
</evidence>
<feature type="domain" description="PTS EIIA type-4" evidence="8">
    <location>
        <begin position="1"/>
        <end position="127"/>
    </location>
</feature>
<reference evidence="9 10" key="1">
    <citation type="submission" date="2015-09" db="EMBL/GenBank/DDBJ databases">
        <authorList>
            <consortium name="Pathogen Informatics"/>
        </authorList>
    </citation>
    <scope>NUCLEOTIDE SEQUENCE [LARGE SCALE GENOMIC DNA]</scope>
    <source>
        <strain evidence="9 10">2789STDY5834970</strain>
    </source>
</reference>
<sequence>MIGLVVTGHGHFADGIHTSAQMIAGENEYVRYINFEEGMTPEQLAEKFNAAFDEFRTCDGVVVLSDLPGGSPFKTAVECKYARPDQKIEVISGTNLPMIVTAVTMLDMEDDPRSLAEELVDTGKDCMVIFELQAPAEEAESDESDGI</sequence>
<dbReference type="OrthoDB" id="9799827at2"/>
<dbReference type="InterPro" id="IPR036662">
    <property type="entry name" value="PTS_EIIA_man-typ_sf"/>
</dbReference>
<keyword evidence="3" id="KW-0963">Cytoplasm</keyword>
<dbReference type="CDD" id="cd00006">
    <property type="entry name" value="PTS_IIA_man"/>
    <property type="match status" value="1"/>
</dbReference>
<accession>A0A173TEX7</accession>
<dbReference type="EMBL" id="CYXN01000010">
    <property type="protein sequence ID" value="CUN00980.1"/>
    <property type="molecule type" value="Genomic_DNA"/>
</dbReference>
<dbReference type="InterPro" id="IPR004701">
    <property type="entry name" value="PTS_EIIA_man-typ"/>
</dbReference>
<dbReference type="GO" id="GO:0016301">
    <property type="term" value="F:kinase activity"/>
    <property type="evidence" value="ECO:0007669"/>
    <property type="project" value="UniProtKB-KW"/>
</dbReference>
<dbReference type="GO" id="GO:0016020">
    <property type="term" value="C:membrane"/>
    <property type="evidence" value="ECO:0007669"/>
    <property type="project" value="InterPro"/>
</dbReference>
<gene>
    <name evidence="9" type="primary">manX</name>
    <name evidence="9" type="ORF">ERS852582_01526</name>
</gene>
<dbReference type="PANTHER" id="PTHR33799:SF1">
    <property type="entry name" value="PTS SYSTEM MANNOSE-SPECIFIC EIIAB COMPONENT-RELATED"/>
    <property type="match status" value="1"/>
</dbReference>
<dbReference type="AlphaFoldDB" id="A0A173TEX7"/>
<comment type="subcellular location">
    <subcellularLocation>
        <location evidence="1">Cytoplasm</location>
    </subcellularLocation>
</comment>
<evidence type="ECO:0000256" key="3">
    <source>
        <dbReference type="ARBA" id="ARBA00022490"/>
    </source>
</evidence>
<evidence type="ECO:0000256" key="5">
    <source>
        <dbReference type="ARBA" id="ARBA00022679"/>
    </source>
</evidence>
<dbReference type="SUPFAM" id="SSF53062">
    <property type="entry name" value="PTS system fructose IIA component-like"/>
    <property type="match status" value="1"/>
</dbReference>
<proteinExistence type="predicted"/>
<keyword evidence="7" id="KW-0418">Kinase</keyword>